<protein>
    <recommendedName>
        <fullName evidence="3">SH3 domain-containing protein</fullName>
    </recommendedName>
</protein>
<feature type="domain" description="SH3" evidence="3">
    <location>
        <begin position="2"/>
        <end position="62"/>
    </location>
</feature>
<proteinExistence type="predicted"/>
<dbReference type="VEuPathDB" id="TriTrypDB:TcIL3000.11.6500"/>
<keyword evidence="1 2" id="KW-0728">SH3 domain</keyword>
<dbReference type="EMBL" id="HE575324">
    <property type="protein sequence ID" value="CCC95224.1"/>
    <property type="molecule type" value="Genomic_DNA"/>
</dbReference>
<dbReference type="AlphaFoldDB" id="G0V0Q3"/>
<dbReference type="InterPro" id="IPR036028">
    <property type="entry name" value="SH3-like_dom_sf"/>
</dbReference>
<dbReference type="PROSITE" id="PS50002">
    <property type="entry name" value="SH3"/>
    <property type="match status" value="1"/>
</dbReference>
<gene>
    <name evidence="4" type="ORF">TCIL3000_11_6500</name>
</gene>
<evidence type="ECO:0000256" key="2">
    <source>
        <dbReference type="PROSITE-ProRule" id="PRU00192"/>
    </source>
</evidence>
<accession>G0V0Q3</accession>
<name>G0V0Q3_TRYCI</name>
<evidence type="ECO:0000256" key="1">
    <source>
        <dbReference type="ARBA" id="ARBA00022443"/>
    </source>
</evidence>
<reference evidence="4" key="1">
    <citation type="journal article" date="2012" name="Proc. Natl. Acad. Sci. U.S.A.">
        <title>Antigenic diversity is generated by distinct evolutionary mechanisms in African trypanosome species.</title>
        <authorList>
            <person name="Jackson A.P."/>
            <person name="Berry A."/>
            <person name="Aslett M."/>
            <person name="Allison H.C."/>
            <person name="Burton P."/>
            <person name="Vavrova-Anderson J."/>
            <person name="Brown R."/>
            <person name="Browne H."/>
            <person name="Corton N."/>
            <person name="Hauser H."/>
            <person name="Gamble J."/>
            <person name="Gilderthorp R."/>
            <person name="Marcello L."/>
            <person name="McQuillan J."/>
            <person name="Otto T.D."/>
            <person name="Quail M.A."/>
            <person name="Sanders M.J."/>
            <person name="van Tonder A."/>
            <person name="Ginger M.L."/>
            <person name="Field M.C."/>
            <person name="Barry J.D."/>
            <person name="Hertz-Fowler C."/>
            <person name="Berriman M."/>
        </authorList>
    </citation>
    <scope>NUCLEOTIDE SEQUENCE</scope>
    <source>
        <strain evidence="4">IL3000</strain>
    </source>
</reference>
<dbReference type="InterPro" id="IPR001452">
    <property type="entry name" value="SH3_domain"/>
</dbReference>
<dbReference type="SUPFAM" id="SSF50044">
    <property type="entry name" value="SH3-domain"/>
    <property type="match status" value="1"/>
</dbReference>
<evidence type="ECO:0000259" key="3">
    <source>
        <dbReference type="PROSITE" id="PS50002"/>
    </source>
</evidence>
<sequence length="381" mass="44607">MTETSVVRAIDDYVGHSRHYLSFRENDLILILEKHSSGWWTGQTAQGAKGLVPSSLMREIRVEPPREELLRDFFVFQLACGVKFQRPPYVPRLLNGRDTVPECDAAVDKVSAIQFVEGIRFKHIQHAAAWRRLMECVYDVEREVERAEEFNSLCSNGNLSANQEDRGDGCAGRYPIRQILRDLSALNDEIKGRKCMVRTGLSPCVVELLEWGGDCYNEITLYRELLYERLRCYHREARETGVELSALSKRLQEERRNCYKDRERLVRRIRIRDAKIRALLSYWAERADVVKAKYRCEKLRDGCVVQRDYEAEEQRLRCAIAKGRERYIAAEDELRHWELEMRKVKGLLEKRTTLDEMNRALHQMADEGKLRKKGPEHSTNR</sequence>
<evidence type="ECO:0000313" key="4">
    <source>
        <dbReference type="EMBL" id="CCC95224.1"/>
    </source>
</evidence>
<dbReference type="Gene3D" id="2.30.30.40">
    <property type="entry name" value="SH3 Domains"/>
    <property type="match status" value="1"/>
</dbReference>
<dbReference type="CDD" id="cd00174">
    <property type="entry name" value="SH3"/>
    <property type="match status" value="1"/>
</dbReference>
<dbReference type="Pfam" id="PF00018">
    <property type="entry name" value="SH3_1"/>
    <property type="match status" value="1"/>
</dbReference>
<organism evidence="4">
    <name type="scientific">Trypanosoma congolense (strain IL3000)</name>
    <dbReference type="NCBI Taxonomy" id="1068625"/>
    <lineage>
        <taxon>Eukaryota</taxon>
        <taxon>Discoba</taxon>
        <taxon>Euglenozoa</taxon>
        <taxon>Kinetoplastea</taxon>
        <taxon>Metakinetoplastina</taxon>
        <taxon>Trypanosomatida</taxon>
        <taxon>Trypanosomatidae</taxon>
        <taxon>Trypanosoma</taxon>
        <taxon>Nannomonas</taxon>
    </lineage>
</organism>
<dbReference type="SMART" id="SM00326">
    <property type="entry name" value="SH3"/>
    <property type="match status" value="1"/>
</dbReference>